<proteinExistence type="inferred from homology"/>
<feature type="region of interest" description="Disordered" evidence="5">
    <location>
        <begin position="540"/>
        <end position="560"/>
    </location>
</feature>
<keyword evidence="3" id="KW-0597">Phosphoprotein</keyword>
<organism evidence="7 8">
    <name type="scientific">Umbelopsis ramanniana AG</name>
    <dbReference type="NCBI Taxonomy" id="1314678"/>
    <lineage>
        <taxon>Eukaryota</taxon>
        <taxon>Fungi</taxon>
        <taxon>Fungi incertae sedis</taxon>
        <taxon>Mucoromycota</taxon>
        <taxon>Mucoromycotina</taxon>
        <taxon>Umbelopsidomycetes</taxon>
        <taxon>Umbelopsidales</taxon>
        <taxon>Umbelopsidaceae</taxon>
        <taxon>Umbelopsis</taxon>
    </lineage>
</organism>
<dbReference type="GO" id="GO:0032040">
    <property type="term" value="C:small-subunit processome"/>
    <property type="evidence" value="ECO:0007669"/>
    <property type="project" value="TreeGrafter"/>
</dbReference>
<gene>
    <name evidence="7" type="ORF">K450DRAFT_232170</name>
</gene>
<feature type="compositionally biased region" description="Basic residues" evidence="5">
    <location>
        <begin position="544"/>
        <end position="560"/>
    </location>
</feature>
<reference evidence="7" key="1">
    <citation type="submission" date="2021-06" db="EMBL/GenBank/DDBJ databases">
        <authorList>
            <consortium name="DOE Joint Genome Institute"/>
            <person name="Mondo S.J."/>
            <person name="Amses K.R."/>
            <person name="Simmons D.R."/>
            <person name="Longcore J.E."/>
            <person name="Seto K."/>
            <person name="Alves G.H."/>
            <person name="Bonds A.E."/>
            <person name="Quandt C.A."/>
            <person name="Davis W.J."/>
            <person name="Chang Y."/>
            <person name="Letcher P.M."/>
            <person name="Powell M.J."/>
            <person name="Kuo A."/>
            <person name="Labutti K."/>
            <person name="Pangilinan J."/>
            <person name="Andreopoulos W."/>
            <person name="Tritt A."/>
            <person name="Riley R."/>
            <person name="Hundley H."/>
            <person name="Johnson J."/>
            <person name="Lipzen A."/>
            <person name="Barry K."/>
            <person name="Berbee M.L."/>
            <person name="Buchler N.E."/>
            <person name="Grigoriev I.V."/>
            <person name="Spatafora J.W."/>
            <person name="Stajich J.E."/>
            <person name="James T.Y."/>
        </authorList>
    </citation>
    <scope>NUCLEOTIDE SEQUENCE</scope>
    <source>
        <strain evidence="7">AG</strain>
    </source>
</reference>
<feature type="compositionally biased region" description="Acidic residues" evidence="5">
    <location>
        <begin position="361"/>
        <end position="371"/>
    </location>
</feature>
<feature type="compositionally biased region" description="Acidic residues" evidence="5">
    <location>
        <begin position="119"/>
        <end position="134"/>
    </location>
</feature>
<evidence type="ECO:0000256" key="2">
    <source>
        <dbReference type="ARBA" id="ARBA00010979"/>
    </source>
</evidence>
<accession>A0AAD5EDS2</accession>
<feature type="domain" description="Sas10 C-terminal" evidence="6">
    <location>
        <begin position="528"/>
        <end position="600"/>
    </location>
</feature>
<feature type="compositionally biased region" description="Basic and acidic residues" evidence="5">
    <location>
        <begin position="446"/>
        <end position="457"/>
    </location>
</feature>
<feature type="compositionally biased region" description="Basic and acidic residues" evidence="5">
    <location>
        <begin position="46"/>
        <end position="64"/>
    </location>
</feature>
<dbReference type="InterPro" id="IPR007146">
    <property type="entry name" value="Sas10/Utp3/C1D"/>
</dbReference>
<dbReference type="PANTHER" id="PTHR13237:SF8">
    <property type="entry name" value="SOMETHING ABOUT SILENCING PROTEIN 10"/>
    <property type="match status" value="1"/>
</dbReference>
<dbReference type="GeneID" id="75912899"/>
<dbReference type="InterPro" id="IPR018972">
    <property type="entry name" value="Sas10_C_dom"/>
</dbReference>
<dbReference type="Proteomes" id="UP001206595">
    <property type="component" value="Unassembled WGS sequence"/>
</dbReference>
<evidence type="ECO:0000313" key="7">
    <source>
        <dbReference type="EMBL" id="KAI8581619.1"/>
    </source>
</evidence>
<evidence type="ECO:0000256" key="1">
    <source>
        <dbReference type="ARBA" id="ARBA00004123"/>
    </source>
</evidence>
<evidence type="ECO:0000256" key="4">
    <source>
        <dbReference type="ARBA" id="ARBA00023242"/>
    </source>
</evidence>
<feature type="region of interest" description="Disordered" evidence="5">
    <location>
        <begin position="404"/>
        <end position="494"/>
    </location>
</feature>
<feature type="compositionally biased region" description="Acidic residues" evidence="5">
    <location>
        <begin position="80"/>
        <end position="106"/>
    </location>
</feature>
<evidence type="ECO:0000256" key="5">
    <source>
        <dbReference type="SAM" id="MobiDB-lite"/>
    </source>
</evidence>
<keyword evidence="4" id="KW-0539">Nucleus</keyword>
<dbReference type="RefSeq" id="XP_051446623.1">
    <property type="nucleotide sequence ID" value="XM_051587554.1"/>
</dbReference>
<evidence type="ECO:0000259" key="6">
    <source>
        <dbReference type="Pfam" id="PF09368"/>
    </source>
</evidence>
<evidence type="ECO:0000313" key="8">
    <source>
        <dbReference type="Proteomes" id="UP001206595"/>
    </source>
</evidence>
<feature type="compositionally biased region" description="Basic and acidic residues" evidence="5">
    <location>
        <begin position="9"/>
        <end position="26"/>
    </location>
</feature>
<feature type="compositionally biased region" description="Acidic residues" evidence="5">
    <location>
        <begin position="467"/>
        <end position="477"/>
    </location>
</feature>
<comment type="caution">
    <text evidence="7">The sequence shown here is derived from an EMBL/GenBank/DDBJ whole genome shotgun (WGS) entry which is preliminary data.</text>
</comment>
<name>A0AAD5EDS2_UMBRA</name>
<dbReference type="EMBL" id="MU620905">
    <property type="protein sequence ID" value="KAI8581619.1"/>
    <property type="molecule type" value="Genomic_DNA"/>
</dbReference>
<dbReference type="Pfam" id="PF09368">
    <property type="entry name" value="Sas10"/>
    <property type="match status" value="1"/>
</dbReference>
<evidence type="ECO:0000256" key="3">
    <source>
        <dbReference type="ARBA" id="ARBA00022553"/>
    </source>
</evidence>
<feature type="region of interest" description="Disordered" evidence="5">
    <location>
        <begin position="327"/>
        <end position="371"/>
    </location>
</feature>
<reference evidence="7" key="2">
    <citation type="journal article" date="2022" name="Proc. Natl. Acad. Sci. U.S.A.">
        <title>Diploid-dominant life cycles characterize the early evolution of Fungi.</title>
        <authorList>
            <person name="Amses K.R."/>
            <person name="Simmons D.R."/>
            <person name="Longcore J.E."/>
            <person name="Mondo S.J."/>
            <person name="Seto K."/>
            <person name="Jeronimo G.H."/>
            <person name="Bonds A.E."/>
            <person name="Quandt C.A."/>
            <person name="Davis W.J."/>
            <person name="Chang Y."/>
            <person name="Federici B.A."/>
            <person name="Kuo A."/>
            <person name="LaButti K."/>
            <person name="Pangilinan J."/>
            <person name="Andreopoulos W."/>
            <person name="Tritt A."/>
            <person name="Riley R."/>
            <person name="Hundley H."/>
            <person name="Johnson J."/>
            <person name="Lipzen A."/>
            <person name="Barry K."/>
            <person name="Lang B.F."/>
            <person name="Cuomo C.A."/>
            <person name="Buchler N.E."/>
            <person name="Grigoriev I.V."/>
            <person name="Spatafora J.W."/>
            <person name="Stajich J.E."/>
            <person name="James T.Y."/>
        </authorList>
    </citation>
    <scope>NUCLEOTIDE SEQUENCE</scope>
    <source>
        <strain evidence="7">AG</strain>
    </source>
</reference>
<comment type="similarity">
    <text evidence="2">Belongs to the SAS10 family.</text>
</comment>
<sequence>MGKKRTPGRRREVVDHSGDYDNRTEGKINAINTWNDIEHDEEDQFHEDREKVLLGYEKQMRGDDQDSEMSEQEVYGLEGVDSDDEEDQNDYQSDDDDEKDEEEEKESESWGQSKKSYYDADEGSDLEEMREEEQEAIRLQKKRIEAMDEEDFVEAGWGGVSLEKDDDEDRKLVESVNKDLEDITFSNDIESERISKRLRSNMPTTEVLKILQNESPELVELLSEFKDRLSTIKELAPVITTLQQVTDSKNKAVEFFKFKYHLILNYLTNIAFYLCLKASGASNIRDHPVIGSLVELRTSIEKAEAIEKKLNMEKQISHVTKQLEELDTAPKKAVNKNGKINGKAPKKTAKPVETAEQHPEESDDESEIEEDHIDVPMIEEEFKSMKKANKKRKRQIANDDFQDLDALDTVDIEDKAAKKRSLRDYVAKIDTKQQKRNAKYQGDSDIPYKDRAKRDQKGVAQPQDNSADLDDADWDDTDVQRAQGNAEDENDDLYEQVKAKKAALKESKKADYEATRMPIIADEDLADGDKRSVTWQILKNRGLTPHRKKENRNSRVKHRNKYEKKMKNLSSFRAVAKTQDGAYGGEKTGIRTGLARSVKLA</sequence>
<feature type="region of interest" description="Disordered" evidence="5">
    <location>
        <begin position="1"/>
        <end position="134"/>
    </location>
</feature>
<dbReference type="PANTHER" id="PTHR13237">
    <property type="entry name" value="SOMETHING ABOUT SILENCING PROTEIN 10-RELATED"/>
    <property type="match status" value="1"/>
</dbReference>
<dbReference type="AlphaFoldDB" id="A0AAD5EDS2"/>
<protein>
    <recommendedName>
        <fullName evidence="6">Sas10 C-terminal domain-containing protein</fullName>
    </recommendedName>
</protein>
<keyword evidence="8" id="KW-1185">Reference proteome</keyword>
<comment type="subcellular location">
    <subcellularLocation>
        <location evidence="1">Nucleus</location>
    </subcellularLocation>
</comment>
<feature type="compositionally biased region" description="Basic and acidic residues" evidence="5">
    <location>
        <begin position="412"/>
        <end position="433"/>
    </location>
</feature>
<dbReference type="GO" id="GO:0000462">
    <property type="term" value="P:maturation of SSU-rRNA from tricistronic rRNA transcript (SSU-rRNA, 5.8S rRNA, LSU-rRNA)"/>
    <property type="evidence" value="ECO:0007669"/>
    <property type="project" value="TreeGrafter"/>
</dbReference>
<dbReference type="Pfam" id="PF04000">
    <property type="entry name" value="Sas10_Utp3"/>
    <property type="match status" value="1"/>
</dbReference>